<dbReference type="Gene3D" id="1.10.150.130">
    <property type="match status" value="1"/>
</dbReference>
<evidence type="ECO:0000256" key="7">
    <source>
        <dbReference type="ARBA" id="ARBA00023172"/>
    </source>
</evidence>
<gene>
    <name evidence="9" type="primary">xerC</name>
    <name evidence="12" type="ORF">PN838_18175</name>
</gene>
<keyword evidence="6 9" id="KW-0238">DNA-binding</keyword>
<dbReference type="PROSITE" id="PS51898">
    <property type="entry name" value="TYR_RECOMBINASE"/>
    <property type="match status" value="1"/>
</dbReference>
<comment type="caution">
    <text evidence="12">The sequence shown here is derived from an EMBL/GenBank/DDBJ whole genome shotgun (WGS) entry which is preliminary data.</text>
</comment>
<dbReference type="RefSeq" id="WP_272181548.1">
    <property type="nucleotide sequence ID" value="NZ_JAQOMS010000002.1"/>
</dbReference>
<feature type="active site" evidence="9">
    <location>
        <position position="187"/>
    </location>
</feature>
<dbReference type="InterPro" id="IPR013762">
    <property type="entry name" value="Integrase-like_cat_sf"/>
</dbReference>
<sequence length="245" mass="27828">MLKQWIGQFKREGLKASSIQLHLSAVRGLFKYLVSKREIAINPADLLVSPKQDRPLPKNLETDEVHHLLSFIPESDIEFRDKAYMELFYSSGLRLAELTGLDVVDVDVQECMVKVTGKGNKQRIVPVGSVAINAIVDWIKVRPSLNKHNIDALFISKLGNRLSARQIQQRLKYWGQKLGMANTVHPHKLRHSFATHILESSADLRSVQELLGHANLSTTQIYTHLDFQHLAKVYDQAHPRAKKSN</sequence>
<dbReference type="PANTHER" id="PTHR30349">
    <property type="entry name" value="PHAGE INTEGRASE-RELATED"/>
    <property type="match status" value="1"/>
</dbReference>
<evidence type="ECO:0000259" key="10">
    <source>
        <dbReference type="PROSITE" id="PS51898"/>
    </source>
</evidence>
<comment type="subunit">
    <text evidence="9">Forms a cyclic heterotetrameric complex composed of two molecules of XerC and two molecules of XerD.</text>
</comment>
<feature type="domain" description="Tyr recombinase" evidence="10">
    <location>
        <begin position="55"/>
        <end position="235"/>
    </location>
</feature>
<dbReference type="InterPro" id="IPR010998">
    <property type="entry name" value="Integrase_recombinase_N"/>
</dbReference>
<accession>A0ABT5FGI1</accession>
<evidence type="ECO:0000259" key="11">
    <source>
        <dbReference type="PROSITE" id="PS51900"/>
    </source>
</evidence>
<dbReference type="Pfam" id="PF00589">
    <property type="entry name" value="Phage_integrase"/>
    <property type="match status" value="1"/>
</dbReference>
<dbReference type="InterPro" id="IPR023009">
    <property type="entry name" value="Tyrosine_recombinase_XerC/XerD"/>
</dbReference>
<dbReference type="InterPro" id="IPR050090">
    <property type="entry name" value="Tyrosine_recombinase_XerCD"/>
</dbReference>
<evidence type="ECO:0000256" key="2">
    <source>
        <dbReference type="ARBA" id="ARBA00022490"/>
    </source>
</evidence>
<evidence type="ECO:0000256" key="5">
    <source>
        <dbReference type="ARBA" id="ARBA00022908"/>
    </source>
</evidence>
<dbReference type="PROSITE" id="PS51900">
    <property type="entry name" value="CB"/>
    <property type="match status" value="1"/>
</dbReference>
<dbReference type="Pfam" id="PF02899">
    <property type="entry name" value="Phage_int_SAM_1"/>
    <property type="match status" value="1"/>
</dbReference>
<keyword evidence="7 9" id="KW-0233">DNA recombination</keyword>
<dbReference type="HAMAP" id="MF_01808">
    <property type="entry name" value="Recomb_XerC_XerD"/>
    <property type="match status" value="1"/>
</dbReference>
<comment type="similarity">
    <text evidence="9">Belongs to the 'phage' integrase family. XerC subfamily.</text>
</comment>
<dbReference type="EMBL" id="JAQOMS010000002">
    <property type="protein sequence ID" value="MDC2890329.1"/>
    <property type="molecule type" value="Genomic_DNA"/>
</dbReference>
<organism evidence="12 13">
    <name type="scientific">Psychrosphaera algicola</name>
    <dbReference type="NCBI Taxonomy" id="3023714"/>
    <lineage>
        <taxon>Bacteria</taxon>
        <taxon>Pseudomonadati</taxon>
        <taxon>Pseudomonadota</taxon>
        <taxon>Gammaproteobacteria</taxon>
        <taxon>Alteromonadales</taxon>
        <taxon>Pseudoalteromonadaceae</taxon>
        <taxon>Psychrosphaera</taxon>
    </lineage>
</organism>
<evidence type="ECO:0000313" key="12">
    <source>
        <dbReference type="EMBL" id="MDC2890329.1"/>
    </source>
</evidence>
<name>A0ABT5FGI1_9GAMM</name>
<dbReference type="SUPFAM" id="SSF56349">
    <property type="entry name" value="DNA breaking-rejoining enzymes"/>
    <property type="match status" value="1"/>
</dbReference>
<dbReference type="CDD" id="cd00798">
    <property type="entry name" value="INT_XerDC_C"/>
    <property type="match status" value="1"/>
</dbReference>
<dbReference type="InterPro" id="IPR011010">
    <property type="entry name" value="DNA_brk_join_enz"/>
</dbReference>
<keyword evidence="13" id="KW-1185">Reference proteome</keyword>
<keyword evidence="8 9" id="KW-0131">Cell cycle</keyword>
<feature type="active site" evidence="9">
    <location>
        <position position="213"/>
    </location>
</feature>
<evidence type="ECO:0000256" key="9">
    <source>
        <dbReference type="HAMAP-Rule" id="MF_01808"/>
    </source>
</evidence>
<feature type="active site" description="O-(3'-phospho-DNA)-tyrosine intermediate" evidence="9">
    <location>
        <position position="222"/>
    </location>
</feature>
<keyword evidence="5 9" id="KW-0229">DNA integration</keyword>
<keyword evidence="4 9" id="KW-0159">Chromosome partition</keyword>
<dbReference type="Proteomes" id="UP001528411">
    <property type="component" value="Unassembled WGS sequence"/>
</dbReference>
<proteinExistence type="inferred from homology"/>
<keyword evidence="2 9" id="KW-0963">Cytoplasm</keyword>
<evidence type="ECO:0000256" key="8">
    <source>
        <dbReference type="ARBA" id="ARBA00023306"/>
    </source>
</evidence>
<comment type="subcellular location">
    <subcellularLocation>
        <location evidence="1 9">Cytoplasm</location>
    </subcellularLocation>
</comment>
<dbReference type="PANTHER" id="PTHR30349:SF81">
    <property type="entry name" value="TYROSINE RECOMBINASE XERC"/>
    <property type="match status" value="1"/>
</dbReference>
<dbReference type="Gene3D" id="1.10.443.10">
    <property type="entry name" value="Intergrase catalytic core"/>
    <property type="match status" value="1"/>
</dbReference>
<evidence type="ECO:0000256" key="1">
    <source>
        <dbReference type="ARBA" id="ARBA00004496"/>
    </source>
</evidence>
<evidence type="ECO:0000256" key="4">
    <source>
        <dbReference type="ARBA" id="ARBA00022829"/>
    </source>
</evidence>
<evidence type="ECO:0000256" key="6">
    <source>
        <dbReference type="ARBA" id="ARBA00023125"/>
    </source>
</evidence>
<dbReference type="InterPro" id="IPR002104">
    <property type="entry name" value="Integrase_catalytic"/>
</dbReference>
<protein>
    <recommendedName>
        <fullName evidence="9">Tyrosine recombinase XerC</fullName>
    </recommendedName>
</protein>
<dbReference type="InterPro" id="IPR044068">
    <property type="entry name" value="CB"/>
</dbReference>
<evidence type="ECO:0000256" key="3">
    <source>
        <dbReference type="ARBA" id="ARBA00022618"/>
    </source>
</evidence>
<dbReference type="InterPro" id="IPR004107">
    <property type="entry name" value="Integrase_SAM-like_N"/>
</dbReference>
<reference evidence="12 13" key="1">
    <citation type="submission" date="2023-01" db="EMBL/GenBank/DDBJ databases">
        <title>Psychrosphaera sp. nov., isolated from marine algae.</title>
        <authorList>
            <person name="Bayburt H."/>
            <person name="Choi B.J."/>
            <person name="Kim J.M."/>
            <person name="Choi D.G."/>
            <person name="Jeon C.O."/>
        </authorList>
    </citation>
    <scope>NUCLEOTIDE SEQUENCE [LARGE SCALE GENOMIC DNA]</scope>
    <source>
        <strain evidence="12 13">G1-22</strain>
    </source>
</reference>
<comment type="function">
    <text evidence="9">Site-specific tyrosine recombinase, which acts by catalyzing the cutting and rejoining of the recombining DNA molecules. The XerC-XerD complex is essential to convert dimers of the bacterial chromosome into monomers to permit their segregation at cell division. It also contributes to the segregational stability of plasmids.</text>
</comment>
<evidence type="ECO:0000313" key="13">
    <source>
        <dbReference type="Proteomes" id="UP001528411"/>
    </source>
</evidence>
<feature type="domain" description="Core-binding (CB)" evidence="11">
    <location>
        <begin position="1"/>
        <end position="34"/>
    </location>
</feature>
<feature type="active site" evidence="9">
    <location>
        <position position="94"/>
    </location>
</feature>
<keyword evidence="3 9" id="KW-0132">Cell division</keyword>
<feature type="active site" evidence="9">
    <location>
        <position position="190"/>
    </location>
</feature>
<feature type="active site" evidence="9">
    <location>
        <position position="118"/>
    </location>
</feature>